<keyword evidence="4" id="KW-0964">Secreted</keyword>
<reference evidence="10 11" key="1">
    <citation type="submission" date="2018-09" db="EMBL/GenBank/DDBJ databases">
        <title>YIM PH21274 draft genome.</title>
        <authorList>
            <person name="Miao C."/>
        </authorList>
    </citation>
    <scope>NUCLEOTIDE SEQUENCE [LARGE SCALE GENOMIC DNA]</scope>
    <source>
        <strain evidence="10 11">YIM PH 21724</strain>
    </source>
</reference>
<evidence type="ECO:0000256" key="8">
    <source>
        <dbReference type="RuleBase" id="RU003471"/>
    </source>
</evidence>
<keyword evidence="6 8" id="KW-0722">Serine protease inhibitor</keyword>
<evidence type="ECO:0000256" key="2">
    <source>
        <dbReference type="ARBA" id="ARBA00010472"/>
    </source>
</evidence>
<name>A0A3A4KPD2_9NOCA</name>
<sequence length="143" mass="15073">MKEGRMSVAIRMIGVGIGAAALTMGVAGPVQAQSGIIGPSAFTLTVGEGEAIGTAANQRTVWLVCAPTVFGTHPKSGQACGELAEAAGNFDKLKGRGTRFCPFVYRPITVSAQGVWNGTKVSWQHKYANSCERENTDSFVFDF</sequence>
<comment type="caution">
    <text evidence="10">The sequence shown here is derived from an EMBL/GenBank/DDBJ whole genome shotgun (WGS) entry which is preliminary data.</text>
</comment>
<evidence type="ECO:0000313" key="11">
    <source>
        <dbReference type="Proteomes" id="UP000266677"/>
    </source>
</evidence>
<evidence type="ECO:0000256" key="6">
    <source>
        <dbReference type="ARBA" id="ARBA00022900"/>
    </source>
</evidence>
<dbReference type="Pfam" id="PF00720">
    <property type="entry name" value="SSI"/>
    <property type="match status" value="1"/>
</dbReference>
<dbReference type="EMBL" id="QZFU01000016">
    <property type="protein sequence ID" value="RJO76462.1"/>
    <property type="molecule type" value="Genomic_DNA"/>
</dbReference>
<evidence type="ECO:0000256" key="5">
    <source>
        <dbReference type="ARBA" id="ARBA00022690"/>
    </source>
</evidence>
<comment type="subcellular location">
    <subcellularLocation>
        <location evidence="1">Secreted</location>
    </subcellularLocation>
</comment>
<protein>
    <submittedName>
        <fullName evidence="10">Protease inhibitor protein</fullName>
    </submittedName>
</protein>
<dbReference type="GO" id="GO:0005576">
    <property type="term" value="C:extracellular region"/>
    <property type="evidence" value="ECO:0007669"/>
    <property type="project" value="UniProtKB-SubCell"/>
</dbReference>
<dbReference type="InterPro" id="IPR000691">
    <property type="entry name" value="Prot_inh_I16_SSI"/>
</dbReference>
<dbReference type="InterPro" id="IPR036819">
    <property type="entry name" value="Subtilisin_inhibitor-like_sf"/>
</dbReference>
<accession>A0A3A4KPD2</accession>
<organism evidence="10 11">
    <name type="scientific">Nocardia panacis</name>
    <dbReference type="NCBI Taxonomy" id="2340916"/>
    <lineage>
        <taxon>Bacteria</taxon>
        <taxon>Bacillati</taxon>
        <taxon>Actinomycetota</taxon>
        <taxon>Actinomycetes</taxon>
        <taxon>Mycobacteriales</taxon>
        <taxon>Nocardiaceae</taxon>
        <taxon>Nocardia</taxon>
    </lineage>
</organism>
<dbReference type="Proteomes" id="UP000266677">
    <property type="component" value="Unassembled WGS sequence"/>
</dbReference>
<keyword evidence="11" id="KW-1185">Reference proteome</keyword>
<evidence type="ECO:0000256" key="3">
    <source>
        <dbReference type="ARBA" id="ARBA00011738"/>
    </source>
</evidence>
<dbReference type="AlphaFoldDB" id="A0A3A4KPD2"/>
<evidence type="ECO:0000256" key="1">
    <source>
        <dbReference type="ARBA" id="ARBA00004613"/>
    </source>
</evidence>
<keyword evidence="7" id="KW-1015">Disulfide bond</keyword>
<proteinExistence type="inferred from homology"/>
<dbReference type="GO" id="GO:0004867">
    <property type="term" value="F:serine-type endopeptidase inhibitor activity"/>
    <property type="evidence" value="ECO:0007669"/>
    <property type="project" value="UniProtKB-KW"/>
</dbReference>
<comment type="similarity">
    <text evidence="2 8">Belongs to the protease inhibitor I16 (SSI) family.</text>
</comment>
<evidence type="ECO:0000256" key="4">
    <source>
        <dbReference type="ARBA" id="ARBA00022525"/>
    </source>
</evidence>
<dbReference type="InterPro" id="IPR023549">
    <property type="entry name" value="Subtilisin_inhibitor"/>
</dbReference>
<keyword evidence="5 8" id="KW-0646">Protease inhibitor</keyword>
<gene>
    <name evidence="10" type="ORF">D5S18_09090</name>
</gene>
<evidence type="ECO:0000259" key="9">
    <source>
        <dbReference type="Pfam" id="PF00720"/>
    </source>
</evidence>
<dbReference type="SUPFAM" id="SSF55399">
    <property type="entry name" value="Subtilisin inhibitor"/>
    <property type="match status" value="1"/>
</dbReference>
<comment type="subunit">
    <text evidence="3">Homodimer.</text>
</comment>
<dbReference type="Gene3D" id="3.30.350.10">
    <property type="entry name" value="Subtilisin inhibitor-like"/>
    <property type="match status" value="1"/>
</dbReference>
<dbReference type="PRINTS" id="PR00294">
    <property type="entry name" value="SSBTLNINHBTR"/>
</dbReference>
<feature type="domain" description="Subtilisin inhibitor" evidence="9">
    <location>
        <begin position="39"/>
        <end position="129"/>
    </location>
</feature>
<evidence type="ECO:0000256" key="7">
    <source>
        <dbReference type="ARBA" id="ARBA00023157"/>
    </source>
</evidence>
<evidence type="ECO:0000313" key="10">
    <source>
        <dbReference type="EMBL" id="RJO76462.1"/>
    </source>
</evidence>